<dbReference type="UniPathway" id="UPA00196"/>
<evidence type="ECO:0000313" key="4">
    <source>
        <dbReference type="Proteomes" id="UP000292447"/>
    </source>
</evidence>
<protein>
    <recommendedName>
        <fullName evidence="2">N-acetylglucosaminylphosphatidylinositol deacetylase</fullName>
        <ecNumber evidence="2">3.5.1.89</ecNumber>
    </recommendedName>
</protein>
<dbReference type="EMBL" id="CP034458">
    <property type="protein sequence ID" value="QBM88230.1"/>
    <property type="molecule type" value="Genomic_DNA"/>
</dbReference>
<comment type="similarity">
    <text evidence="1">Belongs to the PIGL family.</text>
</comment>
<dbReference type="GO" id="GO:0000225">
    <property type="term" value="F:N-acetylglucosaminylphosphatidylinositol deacetylase activity"/>
    <property type="evidence" value="ECO:0007669"/>
    <property type="project" value="UniProtKB-EC"/>
</dbReference>
<dbReference type="GO" id="GO:0005783">
    <property type="term" value="C:endoplasmic reticulum"/>
    <property type="evidence" value="ECO:0007669"/>
    <property type="project" value="TreeGrafter"/>
</dbReference>
<dbReference type="InterPro" id="IPR024078">
    <property type="entry name" value="LmbE-like_dom_sf"/>
</dbReference>
<reference evidence="4" key="1">
    <citation type="submission" date="2019-03" db="EMBL/GenBank/DDBJ databases">
        <title>Snf2 controls pulcherriminic acid biosynthesis and connects pigmentation and antifungal activity of the yeast Metschnikowia pulcherrima.</title>
        <authorList>
            <person name="Gore-Lloyd D."/>
            <person name="Sumann I."/>
            <person name="Brachmann A.O."/>
            <person name="Schneeberger K."/>
            <person name="Ortiz-Merino R.A."/>
            <person name="Moreno-Beltran M."/>
            <person name="Schlaefli M."/>
            <person name="Kirner P."/>
            <person name="Santos Kron A."/>
            <person name="Wolfe K.H."/>
            <person name="Piel J."/>
            <person name="Ahrens C.H."/>
            <person name="Henk D."/>
            <person name="Freimoser F.M."/>
        </authorList>
    </citation>
    <scope>NUCLEOTIDE SEQUENCE [LARGE SCALE GENOMIC DNA]</scope>
    <source>
        <strain evidence="4">APC 1.2</strain>
    </source>
</reference>
<evidence type="ECO:0000313" key="3">
    <source>
        <dbReference type="EMBL" id="QBM88230.1"/>
    </source>
</evidence>
<organism evidence="3 4">
    <name type="scientific">Metschnikowia aff. pulcherrima</name>
    <dbReference type="NCBI Taxonomy" id="2163413"/>
    <lineage>
        <taxon>Eukaryota</taxon>
        <taxon>Fungi</taxon>
        <taxon>Dikarya</taxon>
        <taxon>Ascomycota</taxon>
        <taxon>Saccharomycotina</taxon>
        <taxon>Pichiomycetes</taxon>
        <taxon>Metschnikowiaceae</taxon>
        <taxon>Metschnikowia</taxon>
    </lineage>
</organism>
<proteinExistence type="inferred from homology"/>
<dbReference type="Gene3D" id="3.40.50.10320">
    <property type="entry name" value="LmbE-like"/>
    <property type="match status" value="1"/>
</dbReference>
<name>A0A4P6XLU7_9ASCO</name>
<evidence type="ECO:0000256" key="2">
    <source>
        <dbReference type="ARBA" id="ARBA00012176"/>
    </source>
</evidence>
<dbReference type="EC" id="3.5.1.89" evidence="2"/>
<evidence type="ECO:0000256" key="1">
    <source>
        <dbReference type="ARBA" id="ARBA00006066"/>
    </source>
</evidence>
<dbReference type="PANTHER" id="PTHR12993:SF11">
    <property type="entry name" value="N-ACETYLGLUCOSAMINYL-PHOSPHATIDYLINOSITOL DE-N-ACETYLASE"/>
    <property type="match status" value="1"/>
</dbReference>
<dbReference type="Pfam" id="PF02585">
    <property type="entry name" value="PIG-L"/>
    <property type="match status" value="1"/>
</dbReference>
<dbReference type="AlphaFoldDB" id="A0A4P6XLU7"/>
<keyword evidence="4" id="KW-1185">Reference proteome</keyword>
<dbReference type="PANTHER" id="PTHR12993">
    <property type="entry name" value="N-ACETYLGLUCOSAMINYL-PHOSPHATIDYLINOSITOL DE-N-ACETYLASE-RELATED"/>
    <property type="match status" value="1"/>
</dbReference>
<dbReference type="InterPro" id="IPR003737">
    <property type="entry name" value="GlcNAc_PI_deacetylase-related"/>
</dbReference>
<dbReference type="Proteomes" id="UP000292447">
    <property type="component" value="Chromosome III"/>
</dbReference>
<accession>A0A4P6XLU7</accession>
<gene>
    <name evidence="3" type="primary">MPUL0C01950</name>
    <name evidence="3" type="ORF">METSCH_C01950</name>
</gene>
<dbReference type="GO" id="GO:0006506">
    <property type="term" value="P:GPI anchor biosynthetic process"/>
    <property type="evidence" value="ECO:0007669"/>
    <property type="project" value="UniProtKB-UniPathway"/>
</dbReference>
<dbReference type="SUPFAM" id="SSF102588">
    <property type="entry name" value="LmbE-like"/>
    <property type="match status" value="1"/>
</dbReference>
<sequence length="308" mass="35716">MFLRAPRFLIRLFLTSLALWIVLSTAIPQVLLRFSEPQIRDLNFTHLIYPYNSLTSPAPPPIRNSTVYFVIGHPDDEVMFFLPSLVELAKPKHNNVVKLICFSKGDAADASFGDIRAQELRNSARIVGLEPQNVVVMDKYKDGMDIQWHAADVAESLHTQISQSKDSNVVLITFDEFGVSSHPNHISLYYGCREYFRTYVKLPLRLYVLKSLNFWEKYSFTLLTNVELLVDIVSRFFLNTLKININVSFFNTYSGRSLSLVKFYSDLNMLSVSYAAMAYGHYSQMVWFRYGWLMFSRYLTFNHLIQIH</sequence>
<dbReference type="STRING" id="2163413.A0A4P6XLU7"/>
<dbReference type="GO" id="GO:0016020">
    <property type="term" value="C:membrane"/>
    <property type="evidence" value="ECO:0007669"/>
    <property type="project" value="GOC"/>
</dbReference>